<sequence length="517" mass="56417">MSIFSDFKQIALRRPDAPAVVMPDGGVAYSTLLNLAEQIAGGLLRAGLRAGDRVAIHIGNRPELISVYYACLSIGAVFVPISLRLSGGEVKYLIAHSAARFYLGDRELYGSCSEIIEHSDTIEQAWVFDLASPTKRTRPWTDLLTNTTFPPSETDVKQMVSIFYTSGTTGQPKGIVYSQATLNSSLDLVDATIAATIVQDSEHPNALYSMVDLISPWTILMTFACLRNGRPLALTETQAPDVALQFIRRKSIGWIFGTPSTFNSMLTLAKGSAVAPVDLSETHCISGGDACPTDLSQEFFHYFRAHLQGSYGQTEAGGPMIYQPDLNLVDEPSIGWPLPGVGIRIDRQSGESGELLLRSPAKTVGIWNGKTVAPFDEERWIATGDVVQRRSDGCLLFLGRKKDLMKVEGYPVSPLEVEQELLKHPDIADVVVFGIPDPTTGERPIAMIQTKSGRQIDEQALLAHLSGHIAHYKHPREFIFTKKLPILPSGKLGRQQLAASYIASHAPAKASLKETTQ</sequence>
<protein>
    <submittedName>
        <fullName evidence="3">Acyl--CoA ligase</fullName>
    </submittedName>
</protein>
<dbReference type="Pfam" id="PF13193">
    <property type="entry name" value="AMP-binding_C"/>
    <property type="match status" value="1"/>
</dbReference>
<feature type="domain" description="AMP-dependent synthetase/ligase" evidence="1">
    <location>
        <begin position="8"/>
        <end position="366"/>
    </location>
</feature>
<dbReference type="InterPro" id="IPR025110">
    <property type="entry name" value="AMP-bd_C"/>
</dbReference>
<proteinExistence type="predicted"/>
<name>A0ABT0MU27_9GAMM</name>
<dbReference type="InterPro" id="IPR000873">
    <property type="entry name" value="AMP-dep_synth/lig_dom"/>
</dbReference>
<dbReference type="Pfam" id="PF00501">
    <property type="entry name" value="AMP-binding"/>
    <property type="match status" value="1"/>
</dbReference>
<organism evidence="3 4">
    <name type="scientific">Brenneria tiliae</name>
    <dbReference type="NCBI Taxonomy" id="2914984"/>
    <lineage>
        <taxon>Bacteria</taxon>
        <taxon>Pseudomonadati</taxon>
        <taxon>Pseudomonadota</taxon>
        <taxon>Gammaproteobacteria</taxon>
        <taxon>Enterobacterales</taxon>
        <taxon>Pectobacteriaceae</taxon>
        <taxon>Brenneria</taxon>
    </lineage>
</organism>
<dbReference type="RefSeq" id="WP_249244602.1">
    <property type="nucleotide sequence ID" value="NZ_JAKPBZ010000110.1"/>
</dbReference>
<dbReference type="InterPro" id="IPR042099">
    <property type="entry name" value="ANL_N_sf"/>
</dbReference>
<evidence type="ECO:0000313" key="4">
    <source>
        <dbReference type="Proteomes" id="UP001203069"/>
    </source>
</evidence>
<dbReference type="InterPro" id="IPR045851">
    <property type="entry name" value="AMP-bd_C_sf"/>
</dbReference>
<dbReference type="InterPro" id="IPR020845">
    <property type="entry name" value="AMP-binding_CS"/>
</dbReference>
<dbReference type="PROSITE" id="PS00455">
    <property type="entry name" value="AMP_BINDING"/>
    <property type="match status" value="1"/>
</dbReference>
<dbReference type="GO" id="GO:0016874">
    <property type="term" value="F:ligase activity"/>
    <property type="evidence" value="ECO:0007669"/>
    <property type="project" value="UniProtKB-KW"/>
</dbReference>
<dbReference type="Gene3D" id="3.30.300.30">
    <property type="match status" value="1"/>
</dbReference>
<keyword evidence="3" id="KW-0436">Ligase</keyword>
<dbReference type="PANTHER" id="PTHR43767">
    <property type="entry name" value="LONG-CHAIN-FATTY-ACID--COA LIGASE"/>
    <property type="match status" value="1"/>
</dbReference>
<evidence type="ECO:0000313" key="3">
    <source>
        <dbReference type="EMBL" id="MCL2893047.1"/>
    </source>
</evidence>
<comment type="caution">
    <text evidence="3">The sequence shown here is derived from an EMBL/GenBank/DDBJ whole genome shotgun (WGS) entry which is preliminary data.</text>
</comment>
<dbReference type="InterPro" id="IPR050237">
    <property type="entry name" value="ATP-dep_AMP-bd_enzyme"/>
</dbReference>
<dbReference type="Gene3D" id="3.40.50.12780">
    <property type="entry name" value="N-terminal domain of ligase-like"/>
    <property type="match status" value="1"/>
</dbReference>
<accession>A0ABT0MU27</accession>
<dbReference type="Proteomes" id="UP001203069">
    <property type="component" value="Unassembled WGS sequence"/>
</dbReference>
<reference evidence="3 4" key="1">
    <citation type="submission" date="2022-02" db="EMBL/GenBank/DDBJ databases">
        <title>Description of Brenneria tiliae sp. nov. isolated from symptomatic Tilia x moltkei and Tilia x europaea trees in the UK.</title>
        <authorList>
            <person name="Kile H."/>
        </authorList>
    </citation>
    <scope>NUCLEOTIDE SEQUENCE [LARGE SCALE GENOMIC DNA]</scope>
    <source>
        <strain evidence="3 4">MC1SB4.1</strain>
    </source>
</reference>
<evidence type="ECO:0000259" key="2">
    <source>
        <dbReference type="Pfam" id="PF13193"/>
    </source>
</evidence>
<evidence type="ECO:0000259" key="1">
    <source>
        <dbReference type="Pfam" id="PF00501"/>
    </source>
</evidence>
<dbReference type="SUPFAM" id="SSF56801">
    <property type="entry name" value="Acetyl-CoA synthetase-like"/>
    <property type="match status" value="1"/>
</dbReference>
<keyword evidence="4" id="KW-1185">Reference proteome</keyword>
<dbReference type="PANTHER" id="PTHR43767:SF1">
    <property type="entry name" value="NONRIBOSOMAL PEPTIDE SYNTHASE PES1 (EUROFUNG)-RELATED"/>
    <property type="match status" value="1"/>
</dbReference>
<dbReference type="EMBL" id="JAKPBZ010000110">
    <property type="protein sequence ID" value="MCL2893047.1"/>
    <property type="molecule type" value="Genomic_DNA"/>
</dbReference>
<gene>
    <name evidence="3" type="ORF">MFP26_10165</name>
</gene>
<feature type="domain" description="AMP-binding enzyme C-terminal" evidence="2">
    <location>
        <begin position="416"/>
        <end position="491"/>
    </location>
</feature>